<protein>
    <submittedName>
        <fullName evidence="2">Uncharacterized protein</fullName>
    </submittedName>
</protein>
<keyword evidence="1" id="KW-0732">Signal</keyword>
<dbReference type="EMBL" id="JAXOFX010000004">
    <property type="protein sequence ID" value="MDZ5471900.1"/>
    <property type="molecule type" value="Genomic_DNA"/>
</dbReference>
<reference evidence="2 3" key="1">
    <citation type="submission" date="2023-11" db="EMBL/GenBank/DDBJ databases">
        <title>Bacillus jintuensis, isolated from a mudflat on the Beibu Gulf coast.</title>
        <authorList>
            <person name="Li M."/>
        </authorList>
    </citation>
    <scope>NUCLEOTIDE SEQUENCE [LARGE SCALE GENOMIC DNA]</scope>
    <source>
        <strain evidence="2 3">31A1R</strain>
    </source>
</reference>
<feature type="signal peptide" evidence="1">
    <location>
        <begin position="1"/>
        <end position="22"/>
    </location>
</feature>
<dbReference type="RefSeq" id="WP_322446189.1">
    <property type="nucleotide sequence ID" value="NZ_JAXOFX010000004.1"/>
</dbReference>
<dbReference type="Proteomes" id="UP001290455">
    <property type="component" value="Unassembled WGS sequence"/>
</dbReference>
<keyword evidence="3" id="KW-1185">Reference proteome</keyword>
<sequence length="365" mass="41703">MKLKMLSILLVLLCFNPLNMLASSKSVQFVNLPVDEIPTYIKGNELYTMVAVGHESEFVGDIKYSYQGSSKVSYEVFLKRFSDVLKSEEDYFAFSTNTVEKNSKQAIIEVVAISGNNLFSNYEHTIPYEQYTIKNNGKKGVLITGTHITVYTKSSWYKKSKSKVTFDFRRIFKDCRSELTSLPLSAKEKNRLNSTFTLNGLEKKFTDYTLMKVMSEDLSGKGVEQVSPLITLVKKQGSKKVEFKTGGGISYNTGTPISSKDLTKIERGPYKSFSTAPKKVQTKSYKSYIMSKTPTYREEIYVKSKNGKYYYTTDIEIIEYEKGKSNVYSRRISDPIKIAKEYKKEITLLRNEVIKILTSLENNKN</sequence>
<evidence type="ECO:0000256" key="1">
    <source>
        <dbReference type="SAM" id="SignalP"/>
    </source>
</evidence>
<feature type="chain" id="PRO_5045765046" evidence="1">
    <location>
        <begin position="23"/>
        <end position="365"/>
    </location>
</feature>
<name>A0ABU5IXM7_9BACI</name>
<evidence type="ECO:0000313" key="2">
    <source>
        <dbReference type="EMBL" id="MDZ5471900.1"/>
    </source>
</evidence>
<accession>A0ABU5IXM7</accession>
<evidence type="ECO:0000313" key="3">
    <source>
        <dbReference type="Proteomes" id="UP001290455"/>
    </source>
</evidence>
<gene>
    <name evidence="2" type="ORF">SM124_09085</name>
</gene>
<comment type="caution">
    <text evidence="2">The sequence shown here is derived from an EMBL/GenBank/DDBJ whole genome shotgun (WGS) entry which is preliminary data.</text>
</comment>
<organism evidence="2 3">
    <name type="scientific">Robertmurraya mangrovi</name>
    <dbReference type="NCBI Taxonomy" id="3098077"/>
    <lineage>
        <taxon>Bacteria</taxon>
        <taxon>Bacillati</taxon>
        <taxon>Bacillota</taxon>
        <taxon>Bacilli</taxon>
        <taxon>Bacillales</taxon>
        <taxon>Bacillaceae</taxon>
        <taxon>Robertmurraya</taxon>
    </lineage>
</organism>
<proteinExistence type="predicted"/>